<reference evidence="3 4" key="1">
    <citation type="journal article" date="2021" name="Nat. Plants">
        <title>The Taxus genome provides insights into paclitaxel biosynthesis.</title>
        <authorList>
            <person name="Xiong X."/>
            <person name="Gou J."/>
            <person name="Liao Q."/>
            <person name="Li Y."/>
            <person name="Zhou Q."/>
            <person name="Bi G."/>
            <person name="Li C."/>
            <person name="Du R."/>
            <person name="Wang X."/>
            <person name="Sun T."/>
            <person name="Guo L."/>
            <person name="Liang H."/>
            <person name="Lu P."/>
            <person name="Wu Y."/>
            <person name="Zhang Z."/>
            <person name="Ro D.K."/>
            <person name="Shang Y."/>
            <person name="Huang S."/>
            <person name="Yan J."/>
        </authorList>
    </citation>
    <scope>NUCLEOTIDE SEQUENCE [LARGE SCALE GENOMIC DNA]</scope>
    <source>
        <strain evidence="3">Ta-2019</strain>
    </source>
</reference>
<evidence type="ECO:0000313" key="3">
    <source>
        <dbReference type="EMBL" id="KAH9330431.1"/>
    </source>
</evidence>
<feature type="non-terminal residue" evidence="3">
    <location>
        <position position="1"/>
    </location>
</feature>
<accession>A0AA38GXQ1</accession>
<keyword evidence="4" id="KW-1185">Reference proteome</keyword>
<dbReference type="Gene3D" id="4.10.860.10">
    <property type="entry name" value="UVR domain"/>
    <property type="match status" value="1"/>
</dbReference>
<feature type="region of interest" description="Disordered" evidence="1">
    <location>
        <begin position="50"/>
        <end position="71"/>
    </location>
</feature>
<proteinExistence type="predicted"/>
<dbReference type="InterPro" id="IPR036876">
    <property type="entry name" value="UVR_dom_sf"/>
</dbReference>
<name>A0AA38GXQ1_TAXCH</name>
<sequence length="71" mass="8026">ILKEARDLDKELRQITKEKNEAVRGQDFEKARELRDREIELKAEITAVTEKGKEKSKTESEAGSGGPIVTK</sequence>
<dbReference type="EMBL" id="JAHRHJ020000001">
    <property type="protein sequence ID" value="KAH9330431.1"/>
    <property type="molecule type" value="Genomic_DNA"/>
</dbReference>
<protein>
    <recommendedName>
        <fullName evidence="2">UVR domain-containing protein</fullName>
    </recommendedName>
</protein>
<dbReference type="SUPFAM" id="SSF46600">
    <property type="entry name" value="C-terminal UvrC-binding domain of UvrB"/>
    <property type="match status" value="1"/>
</dbReference>
<dbReference type="AlphaFoldDB" id="A0AA38GXQ1"/>
<comment type="caution">
    <text evidence="3">The sequence shown here is derived from an EMBL/GenBank/DDBJ whole genome shotgun (WGS) entry which is preliminary data.</text>
</comment>
<dbReference type="Proteomes" id="UP000824469">
    <property type="component" value="Unassembled WGS sequence"/>
</dbReference>
<evidence type="ECO:0000313" key="4">
    <source>
        <dbReference type="Proteomes" id="UP000824469"/>
    </source>
</evidence>
<gene>
    <name evidence="3" type="ORF">KI387_002539</name>
</gene>
<feature type="compositionally biased region" description="Basic and acidic residues" evidence="1">
    <location>
        <begin position="50"/>
        <end position="60"/>
    </location>
</feature>
<evidence type="ECO:0000259" key="2">
    <source>
        <dbReference type="PROSITE" id="PS50151"/>
    </source>
</evidence>
<organism evidence="3 4">
    <name type="scientific">Taxus chinensis</name>
    <name type="common">Chinese yew</name>
    <name type="synonym">Taxus wallichiana var. chinensis</name>
    <dbReference type="NCBI Taxonomy" id="29808"/>
    <lineage>
        <taxon>Eukaryota</taxon>
        <taxon>Viridiplantae</taxon>
        <taxon>Streptophyta</taxon>
        <taxon>Embryophyta</taxon>
        <taxon>Tracheophyta</taxon>
        <taxon>Spermatophyta</taxon>
        <taxon>Pinopsida</taxon>
        <taxon>Pinidae</taxon>
        <taxon>Conifers II</taxon>
        <taxon>Cupressales</taxon>
        <taxon>Taxaceae</taxon>
        <taxon>Taxus</taxon>
    </lineage>
</organism>
<dbReference type="Pfam" id="PF02151">
    <property type="entry name" value="UVR"/>
    <property type="match status" value="1"/>
</dbReference>
<dbReference type="InterPro" id="IPR001943">
    <property type="entry name" value="UVR_dom"/>
</dbReference>
<evidence type="ECO:0000256" key="1">
    <source>
        <dbReference type="SAM" id="MobiDB-lite"/>
    </source>
</evidence>
<dbReference type="PROSITE" id="PS50151">
    <property type="entry name" value="UVR"/>
    <property type="match status" value="1"/>
</dbReference>
<feature type="domain" description="UVR" evidence="2">
    <location>
        <begin position="9"/>
        <end position="44"/>
    </location>
</feature>
<feature type="non-terminal residue" evidence="3">
    <location>
        <position position="71"/>
    </location>
</feature>